<proteinExistence type="predicted"/>
<dbReference type="RefSeq" id="WP_015920203.1">
    <property type="nucleotide sequence ID" value="NC_011978.1"/>
</dbReference>
<feature type="domain" description="Xylose isomerase-like TIM barrel" evidence="1">
    <location>
        <begin position="56"/>
        <end position="230"/>
    </location>
</feature>
<sequence>MRKGVSTSIIRSRPDLLETLPQADVYELGFFKMEDLERVLHFFSGRHFGVHAPFVYRYVDRHPNPTSLNEEKRWDTFSVNRRCADLSKKIGADYVVVHFPNAVQKENWLFIYEEVEREFSELATLARVRVENVYGNDHFHSAKDYRIFLENTGCKMCVDVGHLLLDAEIYHLSPVKFIEELSDLIEEFHVYYADFETYRRCHHAPWGELKDFFEILEFIRGMDVDFVIEPTPECSEGLEKLLEYWRDL</sequence>
<dbReference type="EMBL" id="CP000916">
    <property type="protein sequence ID" value="ACM23965.1"/>
    <property type="molecule type" value="Genomic_DNA"/>
</dbReference>
<evidence type="ECO:0000313" key="3">
    <source>
        <dbReference type="Proteomes" id="UP000000445"/>
    </source>
</evidence>
<dbReference type="HOGENOM" id="CLU_1151359_0_0_0"/>
<keyword evidence="2" id="KW-0413">Isomerase</keyword>
<dbReference type="STRING" id="309803.CTN_1789"/>
<organism evidence="2 3">
    <name type="scientific">Thermotoga neapolitana (strain ATCC 49049 / DSM 4359 / NBRC 107923 / NS-E)</name>
    <dbReference type="NCBI Taxonomy" id="309803"/>
    <lineage>
        <taxon>Bacteria</taxon>
        <taxon>Thermotogati</taxon>
        <taxon>Thermotogota</taxon>
        <taxon>Thermotogae</taxon>
        <taxon>Thermotogales</taxon>
        <taxon>Thermotogaceae</taxon>
        <taxon>Thermotoga</taxon>
    </lineage>
</organism>
<dbReference type="GO" id="GO:0016853">
    <property type="term" value="F:isomerase activity"/>
    <property type="evidence" value="ECO:0007669"/>
    <property type="project" value="UniProtKB-KW"/>
</dbReference>
<dbReference type="AlphaFoldDB" id="B9KAI2"/>
<evidence type="ECO:0000259" key="1">
    <source>
        <dbReference type="Pfam" id="PF01261"/>
    </source>
</evidence>
<dbReference type="Pfam" id="PF01261">
    <property type="entry name" value="AP_endonuc_2"/>
    <property type="match status" value="1"/>
</dbReference>
<dbReference type="SUPFAM" id="SSF51658">
    <property type="entry name" value="Xylose isomerase-like"/>
    <property type="match status" value="1"/>
</dbReference>
<gene>
    <name evidence="2" type="ordered locus">CTN_1789</name>
</gene>
<evidence type="ECO:0000313" key="2">
    <source>
        <dbReference type="EMBL" id="ACM23965.1"/>
    </source>
</evidence>
<dbReference type="InterPro" id="IPR013022">
    <property type="entry name" value="Xyl_isomerase-like_TIM-brl"/>
</dbReference>
<protein>
    <submittedName>
        <fullName evidence="2">Xylose isomerase domain protein TIM barrel</fullName>
    </submittedName>
</protein>
<dbReference type="Gene3D" id="3.20.20.150">
    <property type="entry name" value="Divalent-metal-dependent TIM barrel enzymes"/>
    <property type="match status" value="1"/>
</dbReference>
<dbReference type="Proteomes" id="UP000000445">
    <property type="component" value="Chromosome"/>
</dbReference>
<accession>B9KAI2</accession>
<reference evidence="2 3" key="1">
    <citation type="journal article" date="2009" name="Biosci. Biotechnol. Biochem.">
        <title>WeGAS: a web-based microbial genome annotation system.</title>
        <authorList>
            <person name="Lee D."/>
            <person name="Seo H."/>
            <person name="Park C."/>
            <person name="Park K."/>
        </authorList>
    </citation>
    <scope>NUCLEOTIDE SEQUENCE [LARGE SCALE GENOMIC DNA]</scope>
    <source>
        <strain evidence="3">ATCC 49049 / DSM 4359 / NBRC 107923 / NS-E</strain>
    </source>
</reference>
<dbReference type="eggNOG" id="COG1082">
    <property type="taxonomic scope" value="Bacteria"/>
</dbReference>
<dbReference type="KEGG" id="tna:CTN_1789"/>
<name>B9KAI2_THENN</name>
<keyword evidence="3" id="KW-1185">Reference proteome</keyword>
<dbReference type="InterPro" id="IPR036237">
    <property type="entry name" value="Xyl_isomerase-like_sf"/>
</dbReference>